<accession>A0AA87ZPY0</accession>
<dbReference type="EMBL" id="BTGU01000012">
    <property type="protein sequence ID" value="GMN41114.1"/>
    <property type="molecule type" value="Genomic_DNA"/>
</dbReference>
<organism evidence="1 2">
    <name type="scientific">Ficus carica</name>
    <name type="common">Common fig</name>
    <dbReference type="NCBI Taxonomy" id="3494"/>
    <lineage>
        <taxon>Eukaryota</taxon>
        <taxon>Viridiplantae</taxon>
        <taxon>Streptophyta</taxon>
        <taxon>Embryophyta</taxon>
        <taxon>Tracheophyta</taxon>
        <taxon>Spermatophyta</taxon>
        <taxon>Magnoliopsida</taxon>
        <taxon>eudicotyledons</taxon>
        <taxon>Gunneridae</taxon>
        <taxon>Pentapetalae</taxon>
        <taxon>rosids</taxon>
        <taxon>fabids</taxon>
        <taxon>Rosales</taxon>
        <taxon>Moraceae</taxon>
        <taxon>Ficeae</taxon>
        <taxon>Ficus</taxon>
    </lineage>
</organism>
<proteinExistence type="predicted"/>
<comment type="caution">
    <text evidence="1">The sequence shown here is derived from an EMBL/GenBank/DDBJ whole genome shotgun (WGS) entry which is preliminary data.</text>
</comment>
<dbReference type="AlphaFoldDB" id="A0AA87ZPY0"/>
<sequence length="79" mass="9119">MQKTSTFSFKYPKPCFKTCLTFMFKYPKLHFEYTCWGPPVCCFSPLVLITRFVVDAFLLKVPPDHHNNPRCILGTGLGL</sequence>
<name>A0AA87ZPY0_FICCA</name>
<evidence type="ECO:0000313" key="1">
    <source>
        <dbReference type="EMBL" id="GMN41114.1"/>
    </source>
</evidence>
<reference evidence="1" key="1">
    <citation type="submission" date="2023-07" db="EMBL/GenBank/DDBJ databases">
        <title>draft genome sequence of fig (Ficus carica).</title>
        <authorList>
            <person name="Takahashi T."/>
            <person name="Nishimura K."/>
        </authorList>
    </citation>
    <scope>NUCLEOTIDE SEQUENCE</scope>
</reference>
<evidence type="ECO:0000313" key="2">
    <source>
        <dbReference type="Proteomes" id="UP001187192"/>
    </source>
</evidence>
<keyword evidence="2" id="KW-1185">Reference proteome</keyword>
<protein>
    <submittedName>
        <fullName evidence="1">Uncharacterized protein</fullName>
    </submittedName>
</protein>
<dbReference type="Proteomes" id="UP001187192">
    <property type="component" value="Unassembled WGS sequence"/>
</dbReference>
<gene>
    <name evidence="1" type="ORF">TIFTF001_010338</name>
</gene>